<keyword evidence="3" id="KW-1185">Reference proteome</keyword>
<dbReference type="KEGG" id="lto:RGQ30_01450"/>
<dbReference type="Proteomes" id="UP001329151">
    <property type="component" value="Chromosome"/>
</dbReference>
<reference evidence="2 3" key="1">
    <citation type="submission" date="2023-10" db="EMBL/GenBank/DDBJ databases">
        <title>Complete Genome Sequence of Limnobacter thiooxidans CS-K2T, Isolated from freshwater lake sediments in Bavaria, Germany.</title>
        <authorList>
            <person name="Naruki M."/>
            <person name="Watanabe A."/>
            <person name="Warashina T."/>
            <person name="Morita T."/>
            <person name="Arakawa K."/>
        </authorList>
    </citation>
    <scope>NUCLEOTIDE SEQUENCE [LARGE SCALE GENOMIC DNA]</scope>
    <source>
        <strain evidence="2 3">CS-K2</strain>
    </source>
</reference>
<dbReference type="EMBL" id="AP028947">
    <property type="protein sequence ID" value="BET24644.1"/>
    <property type="molecule type" value="Genomic_DNA"/>
</dbReference>
<organism evidence="2 3">
    <name type="scientific">Limnobacter thiooxidans</name>
    <dbReference type="NCBI Taxonomy" id="131080"/>
    <lineage>
        <taxon>Bacteria</taxon>
        <taxon>Pseudomonadati</taxon>
        <taxon>Pseudomonadota</taxon>
        <taxon>Betaproteobacteria</taxon>
        <taxon>Burkholderiales</taxon>
        <taxon>Burkholderiaceae</taxon>
        <taxon>Limnobacter</taxon>
    </lineage>
</organism>
<gene>
    <name evidence="2" type="ORF">RGQ30_01450</name>
</gene>
<proteinExistence type="predicted"/>
<dbReference type="AlphaFoldDB" id="A0AA86M7V5"/>
<protein>
    <submittedName>
        <fullName evidence="2">Uncharacterized protein</fullName>
    </submittedName>
</protein>
<name>A0AA86M7V5_9BURK</name>
<feature type="region of interest" description="Disordered" evidence="1">
    <location>
        <begin position="47"/>
        <end position="70"/>
    </location>
</feature>
<evidence type="ECO:0000256" key="1">
    <source>
        <dbReference type="SAM" id="MobiDB-lite"/>
    </source>
</evidence>
<evidence type="ECO:0000313" key="2">
    <source>
        <dbReference type="EMBL" id="BET24644.1"/>
    </source>
</evidence>
<evidence type="ECO:0000313" key="3">
    <source>
        <dbReference type="Proteomes" id="UP001329151"/>
    </source>
</evidence>
<feature type="compositionally biased region" description="Polar residues" evidence="1">
    <location>
        <begin position="51"/>
        <end position="63"/>
    </location>
</feature>
<sequence length="495" mass="54977">MTPSAFSHAVRRSAPTLIQEMVRISAEQREPAYTQFLGFQLSRPAFEEEPQSPQFSDEATSMSIDEPEPEPLSPLFVNLPRIRTSLKPALDESPALYEPGCSYSADQLIGFARPGRCESKHRMALASNLAERLNSPEHSHPLRFELSAALAHTLEEGQTVNYANAKRGDSFFASMAIDLYLSDCGLANLAFVKKKFIAVLSHWVNDIAPDRQEFSIQGASVKRSLIKIWIQELKNPSSKFSLRTEQEAIWSKQRLNIARSMDRVMRGQDGSRQQSVHSDGVVEAGNEVLNLMSQKLQGRELPSLEEVLSDVKWHSMERSDRQDIHLGIGHVCSHDAVSIGASSTNRLSPGLALRTLAGYIQHHDNPDVAANLRDASMLQLAEIGRERPCFSGCVQRMLDIPNGIDPAVSAIPVDQQIKQDVVELAARVQNEMSTLFDGTELEDMDALEGVDEAVLAQIKVDLFKQVANTELGFVRGIPQSQFMKEVDRMSPGFTR</sequence>
<accession>A0AA86M7V5</accession>